<evidence type="ECO:0000256" key="1">
    <source>
        <dbReference type="ARBA" id="ARBA00011726"/>
    </source>
</evidence>
<dbReference type="Proteomes" id="UP000265520">
    <property type="component" value="Unassembled WGS sequence"/>
</dbReference>
<dbReference type="InterPro" id="IPR000270">
    <property type="entry name" value="PB1_dom"/>
</dbReference>
<protein>
    <submittedName>
        <fullName evidence="3">CBS domain-containing protein CBSCBSPB5-like</fullName>
    </submittedName>
</protein>
<dbReference type="SUPFAM" id="SSF54277">
    <property type="entry name" value="CAD &amp; PB1 domains"/>
    <property type="match status" value="1"/>
</dbReference>
<evidence type="ECO:0000259" key="2">
    <source>
        <dbReference type="PROSITE" id="PS51745"/>
    </source>
</evidence>
<dbReference type="EMBL" id="LXQA010039743">
    <property type="protein sequence ID" value="MCH99229.1"/>
    <property type="molecule type" value="Genomic_DNA"/>
</dbReference>
<keyword evidence="4" id="KW-1185">Reference proteome</keyword>
<comment type="subunit">
    <text evidence="1">Homodimers and heterodimers.</text>
</comment>
<organism evidence="3 4">
    <name type="scientific">Trifolium medium</name>
    <dbReference type="NCBI Taxonomy" id="97028"/>
    <lineage>
        <taxon>Eukaryota</taxon>
        <taxon>Viridiplantae</taxon>
        <taxon>Streptophyta</taxon>
        <taxon>Embryophyta</taxon>
        <taxon>Tracheophyta</taxon>
        <taxon>Spermatophyta</taxon>
        <taxon>Magnoliopsida</taxon>
        <taxon>eudicotyledons</taxon>
        <taxon>Gunneridae</taxon>
        <taxon>Pentapetalae</taxon>
        <taxon>rosids</taxon>
        <taxon>fabids</taxon>
        <taxon>Fabales</taxon>
        <taxon>Fabaceae</taxon>
        <taxon>Papilionoideae</taxon>
        <taxon>50 kb inversion clade</taxon>
        <taxon>NPAAA clade</taxon>
        <taxon>Hologalegina</taxon>
        <taxon>IRL clade</taxon>
        <taxon>Trifolieae</taxon>
        <taxon>Trifolium</taxon>
    </lineage>
</organism>
<dbReference type="AlphaFoldDB" id="A0A392NJ07"/>
<evidence type="ECO:0000313" key="3">
    <source>
        <dbReference type="EMBL" id="MCH99229.1"/>
    </source>
</evidence>
<dbReference type="Pfam" id="PF00564">
    <property type="entry name" value="PB1"/>
    <property type="match status" value="1"/>
</dbReference>
<comment type="caution">
    <text evidence="3">The sequence shown here is derived from an EMBL/GenBank/DDBJ whole genome shotgun (WGS) entry which is preliminary data.</text>
</comment>
<evidence type="ECO:0000313" key="4">
    <source>
        <dbReference type="Proteomes" id="UP000265520"/>
    </source>
</evidence>
<dbReference type="InterPro" id="IPR053793">
    <property type="entry name" value="PB1-like"/>
</dbReference>
<dbReference type="Gene3D" id="3.10.20.90">
    <property type="entry name" value="Phosphatidylinositol 3-kinase Catalytic Subunit, Chain A, domain 1"/>
    <property type="match status" value="1"/>
</dbReference>
<proteinExistence type="predicted"/>
<dbReference type="PROSITE" id="PS51745">
    <property type="entry name" value="PB1"/>
    <property type="match status" value="1"/>
</dbReference>
<feature type="non-terminal residue" evidence="3">
    <location>
        <position position="89"/>
    </location>
</feature>
<reference evidence="3 4" key="1">
    <citation type="journal article" date="2018" name="Front. Plant Sci.">
        <title>Red Clover (Trifolium pratense) and Zigzag Clover (T. medium) - A Picture of Genomic Similarities and Differences.</title>
        <authorList>
            <person name="Dluhosova J."/>
            <person name="Istvanek J."/>
            <person name="Nedelnik J."/>
            <person name="Repkova J."/>
        </authorList>
    </citation>
    <scope>NUCLEOTIDE SEQUENCE [LARGE SCALE GENOMIC DNA]</scope>
    <source>
        <strain evidence="4">cv. 10/8</strain>
        <tissue evidence="3">Leaf</tissue>
    </source>
</reference>
<accession>A0A392NJ07</accession>
<feature type="domain" description="PB1" evidence="2">
    <location>
        <begin position="1"/>
        <end position="64"/>
    </location>
</feature>
<sequence>MTEVITSIIQRVGTDIDPDNLPQILYEDEDHDKVVLASDSDLAAAVDHARTAGLKGLKLYLDYEGTQGRRKGSRSGNLDYAYSDAWASA</sequence>
<name>A0A392NJ07_9FABA</name>